<organism evidence="1 2">
    <name type="scientific">Pangasianodon gigas</name>
    <name type="common">Mekong giant catfish</name>
    <name type="synonym">Pangasius gigas</name>
    <dbReference type="NCBI Taxonomy" id="30993"/>
    <lineage>
        <taxon>Eukaryota</taxon>
        <taxon>Metazoa</taxon>
        <taxon>Chordata</taxon>
        <taxon>Craniata</taxon>
        <taxon>Vertebrata</taxon>
        <taxon>Euteleostomi</taxon>
        <taxon>Actinopterygii</taxon>
        <taxon>Neopterygii</taxon>
        <taxon>Teleostei</taxon>
        <taxon>Ostariophysi</taxon>
        <taxon>Siluriformes</taxon>
        <taxon>Pangasiidae</taxon>
        <taxon>Pangasianodon</taxon>
    </lineage>
</organism>
<protein>
    <submittedName>
        <fullName evidence="1">Uncharacterized protein</fullName>
    </submittedName>
</protein>
<dbReference type="EMBL" id="CM040483">
    <property type="protein sequence ID" value="MCI4395730.1"/>
    <property type="molecule type" value="Genomic_DNA"/>
</dbReference>
<dbReference type="Proteomes" id="UP000829447">
    <property type="component" value="Linkage Group LG30"/>
</dbReference>
<name>A0ACC5XYQ4_PANGG</name>
<evidence type="ECO:0000313" key="2">
    <source>
        <dbReference type="Proteomes" id="UP000829447"/>
    </source>
</evidence>
<reference evidence="1 2" key="1">
    <citation type="journal article" date="2022" name="bioRxiv">
        <title>An ancient truncated duplication of the anti-Mullerian hormone receptor type 2 gene is a potential conserved master sex determinant in the Pangasiidae catfish family.</title>
        <authorList>
            <person name="Wen M."/>
            <person name="Pan Q."/>
            <person name="Jouanno E."/>
            <person name="Montfort J."/>
            <person name="Zahm M."/>
            <person name="Cabau C."/>
            <person name="Klopp C."/>
            <person name="Iampietro C."/>
            <person name="Roques C."/>
            <person name="Bouchez O."/>
            <person name="Castinel A."/>
            <person name="Donnadieu C."/>
            <person name="Parrinello H."/>
            <person name="Poncet C."/>
            <person name="Belmonte E."/>
            <person name="Gautier V."/>
            <person name="Avarre J.-C."/>
            <person name="Dugue R."/>
            <person name="Gustiano R."/>
            <person name="Ha T.T.T."/>
            <person name="Campet M."/>
            <person name="Sriphairoj K."/>
            <person name="Ribolli J."/>
            <person name="de Almeida F.L."/>
            <person name="Desvignes T."/>
            <person name="Postlethwait J.H."/>
            <person name="Bucao C.F."/>
            <person name="Robinson-Rechavi M."/>
            <person name="Bobe J."/>
            <person name="Herpin A."/>
            <person name="Guiguen Y."/>
        </authorList>
    </citation>
    <scope>NUCLEOTIDE SEQUENCE [LARGE SCALE GENOMIC DNA]</scope>
    <source>
        <strain evidence="1">YG-Dec2019</strain>
    </source>
</reference>
<proteinExistence type="predicted"/>
<gene>
    <name evidence="1" type="ORF">PGIGA_G00195370</name>
</gene>
<keyword evidence="2" id="KW-1185">Reference proteome</keyword>
<accession>A0ACC5XYQ4</accession>
<sequence>MQTCFYLLIFLHIAEGCRFSDYTQVFITASSGESVALPCSCADPQDRAPNLIWEFRKKDTISFDAIYPSDETNRYRGRVQLLTGDAPGNFTILISHLTAEDGGDYQCRGKNQSSNLRLVFLTVKAPLVLKKTTASTARPNGGSKTTASTARPNGGSKTTESTPNPGKLTDKIPKSTQMVNDKINPHSETHDKVKELKWSVINHLYILVPVLLVMLLLFGGVCWTYRAQRRGQTRSKELQTEQRSDEGQDGNELLYSDVKFKPAKKPPQKHSDDEDVLYASVKVRSNDEQDDLAYVTALYSTVKPRAQTTSQTAGDNTRTT</sequence>
<comment type="caution">
    <text evidence="1">The sequence shown here is derived from an EMBL/GenBank/DDBJ whole genome shotgun (WGS) entry which is preliminary data.</text>
</comment>
<evidence type="ECO:0000313" key="1">
    <source>
        <dbReference type="EMBL" id="MCI4395730.1"/>
    </source>
</evidence>